<dbReference type="Gene3D" id="3.40.30.10">
    <property type="entry name" value="Glutaredoxin"/>
    <property type="match status" value="1"/>
</dbReference>
<dbReference type="InterPro" id="IPR036249">
    <property type="entry name" value="Thioredoxin-like_sf"/>
</dbReference>
<dbReference type="Pfam" id="PF00085">
    <property type="entry name" value="Thioredoxin"/>
    <property type="match status" value="1"/>
</dbReference>
<dbReference type="InterPro" id="IPR013766">
    <property type="entry name" value="Thioredoxin_domain"/>
</dbReference>
<evidence type="ECO:0000259" key="8">
    <source>
        <dbReference type="PROSITE" id="PS51352"/>
    </source>
</evidence>
<dbReference type="GO" id="GO:0005829">
    <property type="term" value="C:cytosol"/>
    <property type="evidence" value="ECO:0007669"/>
    <property type="project" value="TreeGrafter"/>
</dbReference>
<evidence type="ECO:0000256" key="1">
    <source>
        <dbReference type="ARBA" id="ARBA00008987"/>
    </source>
</evidence>
<evidence type="ECO:0000256" key="5">
    <source>
        <dbReference type="ARBA" id="ARBA00023284"/>
    </source>
</evidence>
<organism evidence="9 10">
    <name type="scientific">Halpernia humi</name>
    <dbReference type="NCBI Taxonomy" id="493375"/>
    <lineage>
        <taxon>Bacteria</taxon>
        <taxon>Pseudomonadati</taxon>
        <taxon>Bacteroidota</taxon>
        <taxon>Flavobacteriia</taxon>
        <taxon>Flavobacteriales</taxon>
        <taxon>Weeksellaceae</taxon>
        <taxon>Chryseobacterium group</taxon>
        <taxon>Halpernia</taxon>
    </lineage>
</organism>
<dbReference type="PANTHER" id="PTHR45663">
    <property type="entry name" value="GEO12009P1"/>
    <property type="match status" value="1"/>
</dbReference>
<dbReference type="PIRSF" id="PIRSF000077">
    <property type="entry name" value="Thioredoxin"/>
    <property type="match status" value="1"/>
</dbReference>
<dbReference type="GO" id="GO:0045454">
    <property type="term" value="P:cell redox homeostasis"/>
    <property type="evidence" value="ECO:0007669"/>
    <property type="project" value="TreeGrafter"/>
</dbReference>
<accession>A0A1H5WR54</accession>
<evidence type="ECO:0000256" key="4">
    <source>
        <dbReference type="ARBA" id="ARBA00023157"/>
    </source>
</evidence>
<proteinExistence type="inferred from homology"/>
<evidence type="ECO:0000256" key="7">
    <source>
        <dbReference type="PIRSR" id="PIRSR000077-4"/>
    </source>
</evidence>
<gene>
    <name evidence="9" type="ORF">SAMN05421847_1302</name>
</gene>
<reference evidence="10" key="1">
    <citation type="submission" date="2016-10" db="EMBL/GenBank/DDBJ databases">
        <authorList>
            <person name="Varghese N."/>
            <person name="Submissions S."/>
        </authorList>
    </citation>
    <scope>NUCLEOTIDE SEQUENCE [LARGE SCALE GENOMIC DNA]</scope>
    <source>
        <strain evidence="10">DSM 21580</strain>
    </source>
</reference>
<dbReference type="PRINTS" id="PR00421">
    <property type="entry name" value="THIOREDOXIN"/>
</dbReference>
<keyword evidence="2" id="KW-0813">Transport</keyword>
<dbReference type="Proteomes" id="UP000236738">
    <property type="component" value="Unassembled WGS sequence"/>
</dbReference>
<dbReference type="SUPFAM" id="SSF52833">
    <property type="entry name" value="Thioredoxin-like"/>
    <property type="match status" value="1"/>
</dbReference>
<dbReference type="RefSeq" id="WP_103913283.1">
    <property type="nucleotide sequence ID" value="NZ_FNUS01000002.1"/>
</dbReference>
<feature type="domain" description="Thioredoxin" evidence="8">
    <location>
        <begin position="1"/>
        <end position="99"/>
    </location>
</feature>
<dbReference type="PROSITE" id="PS51352">
    <property type="entry name" value="THIOREDOXIN_2"/>
    <property type="match status" value="1"/>
</dbReference>
<evidence type="ECO:0000256" key="2">
    <source>
        <dbReference type="ARBA" id="ARBA00022448"/>
    </source>
</evidence>
<feature type="active site" description="Nucleophile" evidence="6">
    <location>
        <position position="24"/>
    </location>
</feature>
<keyword evidence="5 7" id="KW-0676">Redox-active center</keyword>
<evidence type="ECO:0000313" key="9">
    <source>
        <dbReference type="EMBL" id="SEG01815.1"/>
    </source>
</evidence>
<dbReference type="EMBL" id="FNUS01000002">
    <property type="protein sequence ID" value="SEG01815.1"/>
    <property type="molecule type" value="Genomic_DNA"/>
</dbReference>
<evidence type="ECO:0000256" key="3">
    <source>
        <dbReference type="ARBA" id="ARBA00022982"/>
    </source>
</evidence>
<dbReference type="CDD" id="cd02947">
    <property type="entry name" value="TRX_family"/>
    <property type="match status" value="1"/>
</dbReference>
<feature type="disulfide bond" description="Redox-active" evidence="7">
    <location>
        <begin position="24"/>
        <end position="27"/>
    </location>
</feature>
<dbReference type="GO" id="GO:0015035">
    <property type="term" value="F:protein-disulfide reductase activity"/>
    <property type="evidence" value="ECO:0007669"/>
    <property type="project" value="InterPro"/>
</dbReference>
<evidence type="ECO:0000256" key="6">
    <source>
        <dbReference type="PIRSR" id="PIRSR000077-1"/>
    </source>
</evidence>
<feature type="site" description="Contributes to redox potential value" evidence="6">
    <location>
        <position position="26"/>
    </location>
</feature>
<sequence length="99" mass="11076">MSAKFQELIQSERPVLIDFFATWCQPCKVQSSVLTTVKANIGDKARIIKIDIDQYPAIASQYGVRGVPTIAVFKKGELLYKESGVHDVNRLTTLLNSYV</sequence>
<keyword evidence="4 7" id="KW-1015">Disulfide bond</keyword>
<name>A0A1H5WR54_9FLAO</name>
<dbReference type="OrthoDB" id="9790390at2"/>
<dbReference type="InterPro" id="IPR005746">
    <property type="entry name" value="Thioredoxin"/>
</dbReference>
<feature type="site" description="Deprotonates C-terminal active site Cys" evidence="6">
    <location>
        <position position="18"/>
    </location>
</feature>
<keyword evidence="3" id="KW-0249">Electron transport</keyword>
<feature type="site" description="Contributes to redox potential value" evidence="6">
    <location>
        <position position="25"/>
    </location>
</feature>
<dbReference type="AlphaFoldDB" id="A0A1H5WR54"/>
<dbReference type="PANTHER" id="PTHR45663:SF11">
    <property type="entry name" value="GEO12009P1"/>
    <property type="match status" value="1"/>
</dbReference>
<protein>
    <submittedName>
        <fullName evidence="9">Thioredoxin</fullName>
    </submittedName>
</protein>
<comment type="similarity">
    <text evidence="1">Belongs to the thioredoxin family.</text>
</comment>
<keyword evidence="10" id="KW-1185">Reference proteome</keyword>
<feature type="active site" description="Nucleophile" evidence="6">
    <location>
        <position position="27"/>
    </location>
</feature>
<evidence type="ECO:0000313" key="10">
    <source>
        <dbReference type="Proteomes" id="UP000236738"/>
    </source>
</evidence>